<dbReference type="AlphaFoldDB" id="A0AA37T4F6"/>
<name>A0AA37T4F6_9GAMM</name>
<gene>
    <name evidence="1" type="ORF">GCM10007877_06720</name>
</gene>
<evidence type="ECO:0000313" key="2">
    <source>
        <dbReference type="Proteomes" id="UP001156870"/>
    </source>
</evidence>
<protein>
    <recommendedName>
        <fullName evidence="3">Alpha/beta hydrolase</fullName>
    </recommendedName>
</protein>
<dbReference type="InterPro" id="IPR029058">
    <property type="entry name" value="AB_hydrolase_fold"/>
</dbReference>
<dbReference type="SUPFAM" id="SSF53474">
    <property type="entry name" value="alpha/beta-Hydrolases"/>
    <property type="match status" value="1"/>
</dbReference>
<proteinExistence type="predicted"/>
<reference evidence="1 2" key="1">
    <citation type="journal article" date="2014" name="Int. J. Syst. Evol. Microbiol.">
        <title>Complete genome sequence of Corynebacterium casei LMG S-19264T (=DSM 44701T), isolated from a smear-ripened cheese.</title>
        <authorList>
            <consortium name="US DOE Joint Genome Institute (JGI-PGF)"/>
            <person name="Walter F."/>
            <person name="Albersmeier A."/>
            <person name="Kalinowski J."/>
            <person name="Ruckert C."/>
        </authorList>
    </citation>
    <scope>NUCLEOTIDE SEQUENCE [LARGE SCALE GENOMIC DNA]</scope>
    <source>
        <strain evidence="1 2">NBRC 110095</strain>
    </source>
</reference>
<dbReference type="EMBL" id="BSPD01000020">
    <property type="protein sequence ID" value="GLS24958.1"/>
    <property type="molecule type" value="Genomic_DNA"/>
</dbReference>
<dbReference type="Gene3D" id="3.40.50.1820">
    <property type="entry name" value="alpha/beta hydrolase"/>
    <property type="match status" value="1"/>
</dbReference>
<evidence type="ECO:0008006" key="3">
    <source>
        <dbReference type="Google" id="ProtNLM"/>
    </source>
</evidence>
<keyword evidence="2" id="KW-1185">Reference proteome</keyword>
<sequence>MGTMGMTFFVTMTLGCSSFSPALEDRVKVLGWQRTVSVYGDLPMITVAPNLKPVVLKEDSLEASSTRLHVYIEGDGIPWINGRFVSADPTPMQPLAFELMVKDPRPTLYLGRPCYFGLSDEPVCEPALWTNERYSPQVVESMAQALDAYIAPFLLDDPSAKITLFGYSGGGTLALLLAPKNEAVDRVVTIAGNLDPEQWTETFGYLPLQGSLNPTHLPFPGRGKPSFQQVHIVGDNDDVVPLAISDAYLEVHGGERWVKNGFSHSCCWLEAWPELLQQLEQFFRNG</sequence>
<evidence type="ECO:0000313" key="1">
    <source>
        <dbReference type="EMBL" id="GLS24958.1"/>
    </source>
</evidence>
<accession>A0AA37T4F6</accession>
<comment type="caution">
    <text evidence="1">The sequence shown here is derived from an EMBL/GenBank/DDBJ whole genome shotgun (WGS) entry which is preliminary data.</text>
</comment>
<dbReference type="Proteomes" id="UP001156870">
    <property type="component" value="Unassembled WGS sequence"/>
</dbReference>
<organism evidence="1 2">
    <name type="scientific">Marinibactrum halimedae</name>
    <dbReference type="NCBI Taxonomy" id="1444977"/>
    <lineage>
        <taxon>Bacteria</taxon>
        <taxon>Pseudomonadati</taxon>
        <taxon>Pseudomonadota</taxon>
        <taxon>Gammaproteobacteria</taxon>
        <taxon>Cellvibrionales</taxon>
        <taxon>Cellvibrionaceae</taxon>
        <taxon>Marinibactrum</taxon>
    </lineage>
</organism>